<proteinExistence type="predicted"/>
<dbReference type="EMBL" id="SPHZ02000006">
    <property type="protein sequence ID" value="KAF0915691.1"/>
    <property type="molecule type" value="Genomic_DNA"/>
</dbReference>
<keyword evidence="1" id="KW-1133">Transmembrane helix</keyword>
<protein>
    <submittedName>
        <fullName evidence="2">Uncharacterized protein</fullName>
    </submittedName>
</protein>
<evidence type="ECO:0000313" key="2">
    <source>
        <dbReference type="EMBL" id="KAF0915691.1"/>
    </source>
</evidence>
<feature type="transmembrane region" description="Helical" evidence="1">
    <location>
        <begin position="12"/>
        <end position="35"/>
    </location>
</feature>
<comment type="caution">
    <text evidence="2">The sequence shown here is derived from an EMBL/GenBank/DDBJ whole genome shotgun (WGS) entry which is preliminary data.</text>
</comment>
<dbReference type="Proteomes" id="UP000479710">
    <property type="component" value="Unassembled WGS sequence"/>
</dbReference>
<name>A0A6G1DTH8_9ORYZ</name>
<evidence type="ECO:0000256" key="1">
    <source>
        <dbReference type="SAM" id="Phobius"/>
    </source>
</evidence>
<reference evidence="2 3" key="1">
    <citation type="submission" date="2019-11" db="EMBL/GenBank/DDBJ databases">
        <title>Whole genome sequence of Oryza granulata.</title>
        <authorList>
            <person name="Li W."/>
        </authorList>
    </citation>
    <scope>NUCLEOTIDE SEQUENCE [LARGE SCALE GENOMIC DNA]</scope>
    <source>
        <strain evidence="3">cv. Menghai</strain>
        <tissue evidence="2">Leaf</tissue>
    </source>
</reference>
<organism evidence="2 3">
    <name type="scientific">Oryza meyeriana var. granulata</name>
    <dbReference type="NCBI Taxonomy" id="110450"/>
    <lineage>
        <taxon>Eukaryota</taxon>
        <taxon>Viridiplantae</taxon>
        <taxon>Streptophyta</taxon>
        <taxon>Embryophyta</taxon>
        <taxon>Tracheophyta</taxon>
        <taxon>Spermatophyta</taxon>
        <taxon>Magnoliopsida</taxon>
        <taxon>Liliopsida</taxon>
        <taxon>Poales</taxon>
        <taxon>Poaceae</taxon>
        <taxon>BOP clade</taxon>
        <taxon>Oryzoideae</taxon>
        <taxon>Oryzeae</taxon>
        <taxon>Oryzinae</taxon>
        <taxon>Oryza</taxon>
        <taxon>Oryza meyeriana</taxon>
    </lineage>
</organism>
<evidence type="ECO:0000313" key="3">
    <source>
        <dbReference type="Proteomes" id="UP000479710"/>
    </source>
</evidence>
<accession>A0A6G1DTH8</accession>
<keyword evidence="1" id="KW-0812">Transmembrane</keyword>
<gene>
    <name evidence="2" type="ORF">E2562_037832</name>
</gene>
<keyword evidence="3" id="KW-1185">Reference proteome</keyword>
<sequence>MYDMLAPVSRATAISACAIMPLVLVTVVFYLWVVVNCAAQDAWSNSGVEAAALCDPGHLADEVLSLRSDRWRGIAHQDEKRALD</sequence>
<dbReference type="AlphaFoldDB" id="A0A6G1DTH8"/>
<keyword evidence="1" id="KW-0472">Membrane</keyword>